<proteinExistence type="predicted"/>
<reference evidence="1 2" key="1">
    <citation type="submission" date="2023-10" db="EMBL/GenBank/DDBJ databases">
        <title>Genomes of two closely related lineages of the louse Polyplax serrata with different host specificities.</title>
        <authorList>
            <person name="Martinu J."/>
            <person name="Tarabai H."/>
            <person name="Stefka J."/>
            <person name="Hypsa V."/>
        </authorList>
    </citation>
    <scope>NUCLEOTIDE SEQUENCE [LARGE SCALE GENOMIC DNA]</scope>
    <source>
        <strain evidence="1">HR10_N</strain>
    </source>
</reference>
<sequence length="132" mass="14656">MAYDSTAWLVVIQLEELGLDASKTNLIRISLTNTQSIVKFNGQISEALNHVKGTTVSKKVKAVGIHKIQILERTERPCRSASDRGILLFLAKLSEERKPSLKSNEIFSREKNDFGVWLGGILGDQGERKAGF</sequence>
<evidence type="ECO:0000313" key="1">
    <source>
        <dbReference type="EMBL" id="KAK6639022.1"/>
    </source>
</evidence>
<dbReference type="AlphaFoldDB" id="A0AAN8PWY9"/>
<evidence type="ECO:0000313" key="2">
    <source>
        <dbReference type="Proteomes" id="UP001372834"/>
    </source>
</evidence>
<comment type="caution">
    <text evidence="1">The sequence shown here is derived from an EMBL/GenBank/DDBJ whole genome shotgun (WGS) entry which is preliminary data.</text>
</comment>
<gene>
    <name evidence="1" type="ORF">RUM43_007292</name>
</gene>
<name>A0AAN8PWY9_POLSC</name>
<dbReference type="EMBL" id="JAWJWE010000003">
    <property type="protein sequence ID" value="KAK6639022.1"/>
    <property type="molecule type" value="Genomic_DNA"/>
</dbReference>
<organism evidence="1 2">
    <name type="scientific">Polyplax serrata</name>
    <name type="common">Common mouse louse</name>
    <dbReference type="NCBI Taxonomy" id="468196"/>
    <lineage>
        <taxon>Eukaryota</taxon>
        <taxon>Metazoa</taxon>
        <taxon>Ecdysozoa</taxon>
        <taxon>Arthropoda</taxon>
        <taxon>Hexapoda</taxon>
        <taxon>Insecta</taxon>
        <taxon>Pterygota</taxon>
        <taxon>Neoptera</taxon>
        <taxon>Paraneoptera</taxon>
        <taxon>Psocodea</taxon>
        <taxon>Troctomorpha</taxon>
        <taxon>Phthiraptera</taxon>
        <taxon>Anoplura</taxon>
        <taxon>Polyplacidae</taxon>
        <taxon>Polyplax</taxon>
    </lineage>
</organism>
<dbReference type="Proteomes" id="UP001372834">
    <property type="component" value="Unassembled WGS sequence"/>
</dbReference>
<accession>A0AAN8PWY9</accession>
<protein>
    <submittedName>
        <fullName evidence="1">Uncharacterized protein</fullName>
    </submittedName>
</protein>